<dbReference type="SUPFAM" id="SSF51445">
    <property type="entry name" value="(Trans)glycosidases"/>
    <property type="match status" value="1"/>
</dbReference>
<dbReference type="Gene3D" id="3.20.20.80">
    <property type="entry name" value="Glycosidases"/>
    <property type="match status" value="1"/>
</dbReference>
<evidence type="ECO:0000256" key="8">
    <source>
        <dbReference type="ARBA" id="ARBA00023277"/>
    </source>
</evidence>
<evidence type="ECO:0000256" key="12">
    <source>
        <dbReference type="ARBA" id="ARBA00034013"/>
    </source>
</evidence>
<dbReference type="KEGG" id="mbur:EQU24_12445"/>
<dbReference type="PIRSF" id="PIRSF006337">
    <property type="entry name" value="Trehalose_TreZ"/>
    <property type="match status" value="1"/>
</dbReference>
<evidence type="ECO:0000256" key="16">
    <source>
        <dbReference type="PIRSR" id="PIRSR006337-2"/>
    </source>
</evidence>
<feature type="active site" description="Proton donor" evidence="15">
    <location>
        <position position="306"/>
    </location>
</feature>
<organism evidence="19 20">
    <name type="scientific">Methylotuvimicrobium buryatense</name>
    <name type="common">Methylomicrobium buryatense</name>
    <dbReference type="NCBI Taxonomy" id="95641"/>
    <lineage>
        <taxon>Bacteria</taxon>
        <taxon>Pseudomonadati</taxon>
        <taxon>Pseudomonadota</taxon>
        <taxon>Gammaproteobacteria</taxon>
        <taxon>Methylococcales</taxon>
        <taxon>Methylococcaceae</taxon>
        <taxon>Methylotuvimicrobium</taxon>
    </lineage>
</organism>
<dbReference type="SMART" id="SM00642">
    <property type="entry name" value="Aamy"/>
    <property type="match status" value="1"/>
</dbReference>
<keyword evidence="20" id="KW-1185">Reference proteome</keyword>
<evidence type="ECO:0000256" key="4">
    <source>
        <dbReference type="ARBA" id="ARBA00012268"/>
    </source>
</evidence>
<evidence type="ECO:0000256" key="17">
    <source>
        <dbReference type="PIRSR" id="PIRSR006337-3"/>
    </source>
</evidence>
<evidence type="ECO:0000256" key="11">
    <source>
        <dbReference type="ARBA" id="ARBA00033284"/>
    </source>
</evidence>
<evidence type="ECO:0000313" key="19">
    <source>
        <dbReference type="EMBL" id="QCW82960.1"/>
    </source>
</evidence>
<sequence length="618" mass="70407">MSIVKRLHSMPFGSHILDDGRVNFRLWAPGAKQVELCLQGLAPETRLLMAPEDDGWFGITTELASAGFYYQYRIDKKIQVPDPASRYQPQDVHGSSQVIDPSEWQWQDNDWIGLPWEDSVIYELHVGTFSKEGTFAGVKKHLDHLVDLGVTALQLMPIADFPGRCNWGYDGALLFATDSRYGTPDDLKDLIASAHAKGLMVFNDVVYNHFGPEGNYLHHYAPAFFSDRTHTPWGAAINFDGEHSHWVRQFFIHNALYWLDEFHFDGLRLDAVHAIFDESDPDFLSCLAEAVRRGPGFDRQIHLILENDANAAHYLRQNSEHPERYFTSQWNDDFHHTLHAQLTGEHQGYYQDYGEQPIQHLGRCLAEGFAYQGEISGYRDDNPRGEPSKDLPPTAFVNFLQTHDQIGNRAYGERLSALCSPEALRAATAILLLAPAPPLLFMGQEWACSRPFNYFVDFSDDLNKQVAEGRLNEFAKFPDFKPNPKKPIPTPNEPETFESAILDWNEIDETPHLQWLEYHRKLLRIRSRYIRPRLYGLTGGQAEYRVLNEHALCVQWPMNDGSILKMIANLGSEPAWVNCFSDGEVLFAAEPDASERVEQGRLTPWSVIFLLAEADAES</sequence>
<gene>
    <name evidence="19" type="primary">treZ</name>
    <name evidence="19" type="ORF">EQU24_12445</name>
</gene>
<comment type="catalytic activity">
    <reaction evidence="12 14">
        <text>hydrolysis of (1-&gt;4)-alpha-D-glucosidic linkage in 4-alpha-D-[(1-&gt;4)-alpha-D-glucanosyl]n trehalose to yield trehalose and (1-&gt;4)-alpha-D-glucan.</text>
        <dbReference type="EC" id="3.2.1.141"/>
    </reaction>
</comment>
<dbReference type="GO" id="GO:0005992">
    <property type="term" value="P:trehalose biosynthetic process"/>
    <property type="evidence" value="ECO:0007669"/>
    <property type="project" value="UniProtKB-UniRule"/>
</dbReference>
<proteinExistence type="inferred from homology"/>
<evidence type="ECO:0000256" key="9">
    <source>
        <dbReference type="ARBA" id="ARBA00023295"/>
    </source>
</evidence>
<dbReference type="Pfam" id="PF11941">
    <property type="entry name" value="DUF3459"/>
    <property type="match status" value="1"/>
</dbReference>
<dbReference type="Pfam" id="PF02922">
    <property type="entry name" value="CBM_48"/>
    <property type="match status" value="1"/>
</dbReference>
<dbReference type="OrthoDB" id="9800174at2"/>
<dbReference type="InterPro" id="IPR017853">
    <property type="entry name" value="GH"/>
</dbReference>
<dbReference type="GO" id="GO:0005737">
    <property type="term" value="C:cytoplasm"/>
    <property type="evidence" value="ECO:0007669"/>
    <property type="project" value="UniProtKB-SubCell"/>
</dbReference>
<comment type="subcellular location">
    <subcellularLocation>
        <location evidence="1 15">Cytoplasm</location>
    </subcellularLocation>
</comment>
<dbReference type="RefSeq" id="WP_026129995.1">
    <property type="nucleotide sequence ID" value="NZ_CP035467.1"/>
</dbReference>
<accession>A0A4P9UQY1</accession>
<evidence type="ECO:0000256" key="5">
    <source>
        <dbReference type="ARBA" id="ARBA00015938"/>
    </source>
</evidence>
<dbReference type="UniPathway" id="UPA00299"/>
<keyword evidence="7 14" id="KW-0378">Hydrolase</keyword>
<evidence type="ECO:0000313" key="20">
    <source>
        <dbReference type="Proteomes" id="UP000305881"/>
    </source>
</evidence>
<name>A0A4P9UQY1_METBY</name>
<keyword evidence="8" id="KW-0119">Carbohydrate metabolism</keyword>
<dbReference type="EC" id="3.2.1.141" evidence="4 13"/>
<feature type="active site" description="Nucleophile" evidence="15">
    <location>
        <position position="270"/>
    </location>
</feature>
<dbReference type="PANTHER" id="PTHR43002">
    <property type="entry name" value="GLYCOGEN DEBRANCHING ENZYME"/>
    <property type="match status" value="1"/>
</dbReference>
<dbReference type="InterPro" id="IPR044901">
    <property type="entry name" value="Trehalose_TreZ_E-set_sf"/>
</dbReference>
<evidence type="ECO:0000256" key="10">
    <source>
        <dbReference type="ARBA" id="ARBA00032057"/>
    </source>
</evidence>
<dbReference type="InterPro" id="IPR004193">
    <property type="entry name" value="Glyco_hydro_13_N"/>
</dbReference>
<reference evidence="20" key="1">
    <citation type="journal article" date="2019" name="J. Bacteriol.">
        <title>A Mutagenic Screen Identifies a TonB-Dependent Receptor Required for the Lanthanide Metal Switch in the Type I Methanotroph 'Methylotuvimicrobium buryatense' 5GB1C.</title>
        <authorList>
            <person name="Groom J.D."/>
            <person name="Ford S.M."/>
            <person name="Pesesky M.W."/>
            <person name="Lidstrom M.E."/>
        </authorList>
    </citation>
    <scope>NUCLEOTIDE SEQUENCE [LARGE SCALE GENOMIC DNA]</scope>
    <source>
        <strain evidence="20">5GB1C</strain>
    </source>
</reference>
<dbReference type="SUPFAM" id="SSF81296">
    <property type="entry name" value="E set domains"/>
    <property type="match status" value="1"/>
</dbReference>
<dbReference type="InterPro" id="IPR012768">
    <property type="entry name" value="Trehalose_TreZ"/>
</dbReference>
<dbReference type="InterPro" id="IPR022567">
    <property type="entry name" value="DUF3459"/>
</dbReference>
<keyword evidence="6" id="KW-0963">Cytoplasm</keyword>
<evidence type="ECO:0000256" key="6">
    <source>
        <dbReference type="ARBA" id="ARBA00022490"/>
    </source>
</evidence>
<dbReference type="EMBL" id="CP035467">
    <property type="protein sequence ID" value="QCW82960.1"/>
    <property type="molecule type" value="Genomic_DNA"/>
</dbReference>
<dbReference type="NCBIfam" id="TIGR02402">
    <property type="entry name" value="trehalose_TreZ"/>
    <property type="match status" value="1"/>
</dbReference>
<dbReference type="STRING" id="675511.GCA_000341735_00548"/>
<evidence type="ECO:0000256" key="15">
    <source>
        <dbReference type="PIRSR" id="PIRSR006337-1"/>
    </source>
</evidence>
<feature type="domain" description="Glycosyl hydrolase family 13 catalytic" evidence="18">
    <location>
        <begin position="123"/>
        <end position="475"/>
    </location>
</feature>
<evidence type="ECO:0000256" key="2">
    <source>
        <dbReference type="ARBA" id="ARBA00005199"/>
    </source>
</evidence>
<feature type="site" description="Transition state stabilizer" evidence="17">
    <location>
        <position position="404"/>
    </location>
</feature>
<dbReference type="AlphaFoldDB" id="A0A4P9UQY1"/>
<evidence type="ECO:0000259" key="18">
    <source>
        <dbReference type="SMART" id="SM00642"/>
    </source>
</evidence>
<comment type="pathway">
    <text evidence="2 14">Glycan biosynthesis; trehalose biosynthesis.</text>
</comment>
<dbReference type="CDD" id="cd11325">
    <property type="entry name" value="AmyAc_GTHase"/>
    <property type="match status" value="1"/>
</dbReference>
<evidence type="ECO:0000256" key="14">
    <source>
        <dbReference type="PIRNR" id="PIRNR006337"/>
    </source>
</evidence>
<feature type="binding site" evidence="16">
    <location>
        <begin position="332"/>
        <end position="336"/>
    </location>
    <ligand>
        <name>substrate</name>
    </ligand>
</feature>
<feature type="binding site" evidence="16">
    <location>
        <begin position="268"/>
        <end position="273"/>
    </location>
    <ligand>
        <name>substrate</name>
    </ligand>
</feature>
<dbReference type="GO" id="GO:0033942">
    <property type="term" value="F:4-alpha-D-(1-&gt;4)-alpha-D-glucanotrehalose trehalohydrolase activity"/>
    <property type="evidence" value="ECO:0007669"/>
    <property type="project" value="UniProtKB-EC"/>
</dbReference>
<dbReference type="Gene3D" id="2.60.40.10">
    <property type="entry name" value="Immunoglobulins"/>
    <property type="match status" value="1"/>
</dbReference>
<dbReference type="CDD" id="cd02853">
    <property type="entry name" value="E_set_MTHase_like_N"/>
    <property type="match status" value="1"/>
</dbReference>
<evidence type="ECO:0000256" key="1">
    <source>
        <dbReference type="ARBA" id="ARBA00004496"/>
    </source>
</evidence>
<evidence type="ECO:0000256" key="7">
    <source>
        <dbReference type="ARBA" id="ARBA00022801"/>
    </source>
</evidence>
<dbReference type="Gene3D" id="1.10.10.760">
    <property type="entry name" value="E-set domains of sugar-utilizing enzymes"/>
    <property type="match status" value="1"/>
</dbReference>
<comment type="similarity">
    <text evidence="3 14">Belongs to the glycosyl hydrolase 13 family.</text>
</comment>
<protein>
    <recommendedName>
        <fullName evidence="5 13">Malto-oligosyltrehalose trehalohydrolase</fullName>
        <shortName evidence="14">MTHase</shortName>
        <ecNumber evidence="4 13">3.2.1.141</ecNumber>
    </recommendedName>
    <alternativeName>
        <fullName evidence="11 14">4-alpha-D-((1-&gt;4)-alpha-D-glucano)trehalose trehalohydrolase</fullName>
    </alternativeName>
    <alternativeName>
        <fullName evidence="10 14">Maltooligosyl trehalose trehalohydrolase</fullName>
    </alternativeName>
</protein>
<dbReference type="Pfam" id="PF00128">
    <property type="entry name" value="Alpha-amylase"/>
    <property type="match status" value="1"/>
</dbReference>
<dbReference type="InterPro" id="IPR006047">
    <property type="entry name" value="GH13_cat_dom"/>
</dbReference>
<keyword evidence="9 14" id="KW-0326">Glycosidase</keyword>
<feature type="binding site" evidence="16">
    <location>
        <begin position="403"/>
        <end position="408"/>
    </location>
    <ligand>
        <name>substrate</name>
    </ligand>
</feature>
<evidence type="ECO:0000256" key="3">
    <source>
        <dbReference type="ARBA" id="ARBA00008061"/>
    </source>
</evidence>
<evidence type="ECO:0000256" key="13">
    <source>
        <dbReference type="NCBIfam" id="TIGR02402"/>
    </source>
</evidence>
<dbReference type="InterPro" id="IPR013783">
    <property type="entry name" value="Ig-like_fold"/>
</dbReference>
<dbReference type="Proteomes" id="UP000305881">
    <property type="component" value="Chromosome"/>
</dbReference>
<dbReference type="InterPro" id="IPR014756">
    <property type="entry name" value="Ig_E-set"/>
</dbReference>